<feature type="non-terminal residue" evidence="5">
    <location>
        <position position="176"/>
    </location>
</feature>
<sequence>PLISASRWLLKRGELHLLLSEEAGIFRRGTGRLCYLFLFNDVLIITKKRSEESYTVMNYATLDQITVEKIENTDPPSPPPGKTGSGGTARGGHLLRVVMEKDSEGRREEIVLSAETLSDRARWIAALMHREKEKPDTTPKGDLSQVEITHAYLAKEADEISLQQADVVLVLGGEDG</sequence>
<dbReference type="InterPro" id="IPR055251">
    <property type="entry name" value="SOS1_NGEF_PH"/>
</dbReference>
<dbReference type="InterPro" id="IPR001849">
    <property type="entry name" value="PH_domain"/>
</dbReference>
<feature type="non-terminal residue" evidence="5">
    <location>
        <position position="1"/>
    </location>
</feature>
<dbReference type="OrthoDB" id="27593at2759"/>
<dbReference type="AlphaFoldDB" id="A0A7K8TK33"/>
<evidence type="ECO:0000313" key="6">
    <source>
        <dbReference type="Proteomes" id="UP000569728"/>
    </source>
</evidence>
<organism evidence="5 6">
    <name type="scientific">Oceanites oceanicus</name>
    <name type="common">Wilson's storm petrel</name>
    <name type="synonym">Procellaria oceanica</name>
    <dbReference type="NCBI Taxonomy" id="79653"/>
    <lineage>
        <taxon>Eukaryota</taxon>
        <taxon>Metazoa</taxon>
        <taxon>Chordata</taxon>
        <taxon>Craniata</taxon>
        <taxon>Vertebrata</taxon>
        <taxon>Euteleostomi</taxon>
        <taxon>Archelosauria</taxon>
        <taxon>Archosauria</taxon>
        <taxon>Dinosauria</taxon>
        <taxon>Saurischia</taxon>
        <taxon>Theropoda</taxon>
        <taxon>Coelurosauria</taxon>
        <taxon>Aves</taxon>
        <taxon>Neognathae</taxon>
        <taxon>Neoaves</taxon>
        <taxon>Aequornithes</taxon>
        <taxon>Procellariiformes</taxon>
        <taxon>Hydrobatidae</taxon>
        <taxon>Oceanites</taxon>
    </lineage>
</organism>
<reference evidence="5 6" key="1">
    <citation type="submission" date="2019-09" db="EMBL/GenBank/DDBJ databases">
        <title>Bird 10,000 Genomes (B10K) Project - Family phase.</title>
        <authorList>
            <person name="Zhang G."/>
        </authorList>
    </citation>
    <scope>NUCLEOTIDE SEQUENCE [LARGE SCALE GENOMIC DNA]</scope>
    <source>
        <strain evidence="5">B10K-CU-031-11</strain>
        <tissue evidence="5">Muscle</tissue>
    </source>
</reference>
<dbReference type="Pfam" id="PF22697">
    <property type="entry name" value="SOS1_NGEF_PH"/>
    <property type="match status" value="1"/>
</dbReference>
<feature type="region of interest" description="Disordered" evidence="3">
    <location>
        <begin position="70"/>
        <end position="91"/>
    </location>
</feature>
<evidence type="ECO:0000256" key="2">
    <source>
        <dbReference type="ARBA" id="ARBA00023273"/>
    </source>
</evidence>
<dbReference type="SMART" id="SM00233">
    <property type="entry name" value="PH"/>
    <property type="match status" value="1"/>
</dbReference>
<comment type="subcellular location">
    <subcellularLocation>
        <location evidence="1">Cell projection</location>
    </subcellularLocation>
</comment>
<dbReference type="PANTHER" id="PTHR12845">
    <property type="entry name" value="GUANINE NUCLEOTIDE EXCHANGE FACTOR"/>
    <property type="match status" value="1"/>
</dbReference>
<dbReference type="InterPro" id="IPR047270">
    <property type="entry name" value="PH_ephexin"/>
</dbReference>
<dbReference type="InterPro" id="IPR011993">
    <property type="entry name" value="PH-like_dom_sf"/>
</dbReference>
<accession>A0A7K8TK33</accession>
<feature type="domain" description="PH" evidence="4">
    <location>
        <begin position="8"/>
        <end position="132"/>
    </location>
</feature>
<dbReference type="CDD" id="cd01221">
    <property type="entry name" value="PH_ephexin"/>
    <property type="match status" value="1"/>
</dbReference>
<evidence type="ECO:0000313" key="5">
    <source>
        <dbReference type="EMBL" id="NXF42599.1"/>
    </source>
</evidence>
<dbReference type="Gene3D" id="2.30.29.30">
    <property type="entry name" value="Pleckstrin-homology domain (PH domain)/Phosphotyrosine-binding domain (PTB)"/>
    <property type="match status" value="1"/>
</dbReference>
<dbReference type="EMBL" id="VWZA01000007">
    <property type="protein sequence ID" value="NXF42599.1"/>
    <property type="molecule type" value="Genomic_DNA"/>
</dbReference>
<dbReference type="GO" id="GO:0042995">
    <property type="term" value="C:cell projection"/>
    <property type="evidence" value="ECO:0007669"/>
    <property type="project" value="UniProtKB-SubCell"/>
</dbReference>
<protein>
    <submittedName>
        <fullName evidence="5">ARHGG factor</fullName>
    </submittedName>
</protein>
<keyword evidence="2" id="KW-0966">Cell projection</keyword>
<evidence type="ECO:0000256" key="1">
    <source>
        <dbReference type="ARBA" id="ARBA00004316"/>
    </source>
</evidence>
<dbReference type="GO" id="GO:0005085">
    <property type="term" value="F:guanyl-nucleotide exchange factor activity"/>
    <property type="evidence" value="ECO:0007669"/>
    <property type="project" value="InterPro"/>
</dbReference>
<evidence type="ECO:0000259" key="4">
    <source>
        <dbReference type="PROSITE" id="PS50003"/>
    </source>
</evidence>
<dbReference type="PROSITE" id="PS50003">
    <property type="entry name" value="PH_DOMAIN"/>
    <property type="match status" value="1"/>
</dbReference>
<dbReference type="Gene3D" id="2.30.30.40">
    <property type="entry name" value="SH3 Domains"/>
    <property type="match status" value="1"/>
</dbReference>
<proteinExistence type="predicted"/>
<dbReference type="InterPro" id="IPR047271">
    <property type="entry name" value="Ephexin-like"/>
</dbReference>
<comment type="caution">
    <text evidence="5">The sequence shown here is derived from an EMBL/GenBank/DDBJ whole genome shotgun (WGS) entry which is preliminary data.</text>
</comment>
<dbReference type="SUPFAM" id="SSF50729">
    <property type="entry name" value="PH domain-like"/>
    <property type="match status" value="1"/>
</dbReference>
<keyword evidence="6" id="KW-1185">Reference proteome</keyword>
<name>A0A7K8TK33_OCEOC</name>
<gene>
    <name evidence="5" type="primary">Arhgef16</name>
    <name evidence="5" type="ORF">OCEOCE_R09010</name>
</gene>
<dbReference type="Proteomes" id="UP000569728">
    <property type="component" value="Unassembled WGS sequence"/>
</dbReference>
<evidence type="ECO:0000256" key="3">
    <source>
        <dbReference type="SAM" id="MobiDB-lite"/>
    </source>
</evidence>
<dbReference type="PANTHER" id="PTHR12845:SF3">
    <property type="entry name" value="RHO GUANINE NUCLEOTIDE EXCHANGE FACTOR 16"/>
    <property type="match status" value="1"/>
</dbReference>